<dbReference type="RefSeq" id="WP_095230726.1">
    <property type="nucleotide sequence ID" value="NZ_NPBD01000013.1"/>
</dbReference>
<dbReference type="Proteomes" id="UP000216013">
    <property type="component" value="Unassembled WGS sequence"/>
</dbReference>
<reference evidence="1 2" key="1">
    <citation type="submission" date="2017-07" db="EMBL/GenBank/DDBJ databases">
        <title>Isolation and whole genome analysis of endospore-forming bacteria from heroin.</title>
        <authorList>
            <person name="Kalinowski J."/>
            <person name="Ahrens B."/>
            <person name="Al-Dilaimi A."/>
            <person name="Winkler A."/>
            <person name="Wibberg D."/>
            <person name="Schleenbecker U."/>
            <person name="Ruckert C."/>
            <person name="Wolfel R."/>
            <person name="Grass G."/>
        </authorList>
    </citation>
    <scope>NUCLEOTIDE SEQUENCE [LARGE SCALE GENOMIC DNA]</scope>
    <source>
        <strain evidence="1 2">7528</strain>
    </source>
</reference>
<organism evidence="1 2">
    <name type="scientific">Terribacillus saccharophilus</name>
    <dbReference type="NCBI Taxonomy" id="361277"/>
    <lineage>
        <taxon>Bacteria</taxon>
        <taxon>Bacillati</taxon>
        <taxon>Bacillota</taxon>
        <taxon>Bacilli</taxon>
        <taxon>Bacillales</taxon>
        <taxon>Bacillaceae</taxon>
        <taxon>Terribacillus</taxon>
    </lineage>
</organism>
<protein>
    <submittedName>
        <fullName evidence="1">Uncharacterized protein</fullName>
    </submittedName>
</protein>
<proteinExistence type="predicted"/>
<sequence length="110" mass="12786">MSKQVIIFLFVALLFLAACRSDYEKEMEEVFSTEKNYAEKVYEIKIDEVNSEIAVYKFGKFISITYKPVEENEEIVGVYKRNHESGYDRMDDESGINGNEPVIRKAILID</sequence>
<dbReference type="AlphaFoldDB" id="A0A268AAM2"/>
<evidence type="ECO:0000313" key="2">
    <source>
        <dbReference type="Proteomes" id="UP000216013"/>
    </source>
</evidence>
<dbReference type="PROSITE" id="PS51257">
    <property type="entry name" value="PROKAR_LIPOPROTEIN"/>
    <property type="match status" value="1"/>
</dbReference>
<evidence type="ECO:0000313" key="1">
    <source>
        <dbReference type="EMBL" id="PAD21171.1"/>
    </source>
</evidence>
<comment type="caution">
    <text evidence="1">The sequence shown here is derived from an EMBL/GenBank/DDBJ whole genome shotgun (WGS) entry which is preliminary data.</text>
</comment>
<gene>
    <name evidence="1" type="ORF">CHH64_09550</name>
</gene>
<name>A0A268AAM2_9BACI</name>
<dbReference type="EMBL" id="NPBV01000017">
    <property type="protein sequence ID" value="PAD21171.1"/>
    <property type="molecule type" value="Genomic_DNA"/>
</dbReference>
<accession>A0A268AAM2</accession>